<evidence type="ECO:0000313" key="10">
    <source>
        <dbReference type="EMBL" id="RDW99110.1"/>
    </source>
</evidence>
<comment type="caution">
    <text evidence="10">The sequence shown here is derived from an EMBL/GenBank/DDBJ whole genome shotgun (WGS) entry which is preliminary data.</text>
</comment>
<keyword evidence="3 7" id="KW-0808">Transferase</keyword>
<feature type="binding site" evidence="7">
    <location>
        <position position="318"/>
    </location>
    <ligand>
        <name>S-adenosyl-L-methionine</name>
        <dbReference type="ChEBI" id="CHEBI:59789"/>
    </ligand>
</feature>
<keyword evidence="4 7" id="KW-0949">S-adenosyl-L-methionine</keyword>
<dbReference type="Gene3D" id="2.40.50.140">
    <property type="entry name" value="Nucleic acid-binding proteins"/>
    <property type="match status" value="1"/>
</dbReference>
<evidence type="ECO:0000313" key="11">
    <source>
        <dbReference type="Proteomes" id="UP000257055"/>
    </source>
</evidence>
<dbReference type="GO" id="GO:0051539">
    <property type="term" value="F:4 iron, 4 sulfur cluster binding"/>
    <property type="evidence" value="ECO:0007669"/>
    <property type="project" value="UniProtKB-KW"/>
</dbReference>
<evidence type="ECO:0000259" key="9">
    <source>
        <dbReference type="PROSITE" id="PS50926"/>
    </source>
</evidence>
<keyword evidence="6" id="KW-0411">Iron-sulfur</keyword>
<keyword evidence="1" id="KW-0004">4Fe-4S</keyword>
<dbReference type="PROSITE" id="PS50926">
    <property type="entry name" value="TRAM"/>
    <property type="match status" value="1"/>
</dbReference>
<evidence type="ECO:0000256" key="4">
    <source>
        <dbReference type="ARBA" id="ARBA00022691"/>
    </source>
</evidence>
<dbReference type="SUPFAM" id="SSF53335">
    <property type="entry name" value="S-adenosyl-L-methionine-dependent methyltransferases"/>
    <property type="match status" value="1"/>
</dbReference>
<feature type="binding site" evidence="7">
    <location>
        <position position="339"/>
    </location>
    <ligand>
        <name>S-adenosyl-L-methionine</name>
        <dbReference type="ChEBI" id="CHEBI:59789"/>
    </ligand>
</feature>
<evidence type="ECO:0000256" key="1">
    <source>
        <dbReference type="ARBA" id="ARBA00022485"/>
    </source>
</evidence>
<sequence>MDEAKIKVGQKFPLEIKKMGINGEGIGYHKKTVIFVHGALSGEEVLAKVTKVFPNYCVANVEKIKRQSEFRVTPPCPVYETCGGCELQHLKYSAQLDLKKDLLIQALEKHTKLNTKKLKIRETIGTEEPFRYRGKSQFQARMIDGKMATGLYARESHQLVPIEDCLVQDSRTVELTNAARDLLNQLGVKAYDERKKTGDIRSIVVRVGVNTGEAQLVLVTTGKNFSGRRSFIEEITAKFPNLVSIMQNVKEDDSSLIFGPETEKLFGQEQMTEELSELKFDLSARAFFQLNPSQTEKLYAEVENALTLTGEESLVDAYSGAGTIGLYLANKVREVRGMDVVEDAVLDAEHNAKKNGIKNAGYAVGSAEQVFHSWQEAGYKPDIVVVDPPRTGLEPGLLRSILQVKPKQLVYVSCNPSTLARDLAQLEKRYRIRYLQPIDMFPMTAQVECVVKLTLKSNPKKK</sequence>
<keyword evidence="5" id="KW-0408">Iron</keyword>
<evidence type="ECO:0000256" key="5">
    <source>
        <dbReference type="ARBA" id="ARBA00023004"/>
    </source>
</evidence>
<evidence type="ECO:0000256" key="7">
    <source>
        <dbReference type="PROSITE-ProRule" id="PRU01024"/>
    </source>
</evidence>
<dbReference type="Pfam" id="PF05958">
    <property type="entry name" value="tRNA_U5-meth_tr"/>
    <property type="match status" value="1"/>
</dbReference>
<organism evidence="10 11">
    <name type="scientific">Listeria kieliensis</name>
    <dbReference type="NCBI Taxonomy" id="1621700"/>
    <lineage>
        <taxon>Bacteria</taxon>
        <taxon>Bacillati</taxon>
        <taxon>Bacillota</taxon>
        <taxon>Bacilli</taxon>
        <taxon>Bacillales</taxon>
        <taxon>Listeriaceae</taxon>
        <taxon>Listeria</taxon>
    </lineage>
</organism>
<reference evidence="11" key="1">
    <citation type="submission" date="2015-04" db="EMBL/GenBank/DDBJ databases">
        <authorList>
            <person name="Schardt J."/>
            <person name="Mueller-Herbst S."/>
            <person name="Scherer S."/>
            <person name="Huptas C."/>
        </authorList>
    </citation>
    <scope>NUCLEOTIDE SEQUENCE [LARGE SCALE GENOMIC DNA]</scope>
    <source>
        <strain evidence="11">Kiel-L1</strain>
    </source>
</reference>
<dbReference type="InterPro" id="IPR030390">
    <property type="entry name" value="MeTrfase_TrmA_AS"/>
</dbReference>
<feature type="domain" description="TRAM" evidence="9">
    <location>
        <begin position="5"/>
        <end position="63"/>
    </location>
</feature>
<comment type="similarity">
    <text evidence="7">Belongs to the class I-like SAM-binding methyltransferase superfamily. RNA M5U methyltransferase family.</text>
</comment>
<evidence type="ECO:0000256" key="8">
    <source>
        <dbReference type="PROSITE-ProRule" id="PRU10015"/>
    </source>
</evidence>
<dbReference type="EMBL" id="LARY01000004">
    <property type="protein sequence ID" value="RDW99110.1"/>
    <property type="molecule type" value="Genomic_DNA"/>
</dbReference>
<dbReference type="FunFam" id="2.40.50.140:FF:000097">
    <property type="entry name" value="23S rRNA (uracil(1939)-C(5))-methyltransferase RlmD"/>
    <property type="match status" value="1"/>
</dbReference>
<dbReference type="InterPro" id="IPR029063">
    <property type="entry name" value="SAM-dependent_MTases_sf"/>
</dbReference>
<dbReference type="PANTHER" id="PTHR11061">
    <property type="entry name" value="RNA M5U METHYLTRANSFERASE"/>
    <property type="match status" value="1"/>
</dbReference>
<evidence type="ECO:0000256" key="3">
    <source>
        <dbReference type="ARBA" id="ARBA00022679"/>
    </source>
</evidence>
<feature type="active site" evidence="8">
    <location>
        <position position="414"/>
    </location>
</feature>
<keyword evidence="11" id="KW-1185">Reference proteome</keyword>
<dbReference type="FunFam" id="2.40.50.1070:FF:000003">
    <property type="entry name" value="23S rRNA (Uracil-5-)-methyltransferase RumA"/>
    <property type="match status" value="1"/>
</dbReference>
<dbReference type="InterPro" id="IPR002792">
    <property type="entry name" value="TRAM_dom"/>
</dbReference>
<dbReference type="GO" id="GO:0070475">
    <property type="term" value="P:rRNA base methylation"/>
    <property type="evidence" value="ECO:0007669"/>
    <property type="project" value="TreeGrafter"/>
</dbReference>
<dbReference type="SUPFAM" id="SSF50249">
    <property type="entry name" value="Nucleic acid-binding proteins"/>
    <property type="match status" value="1"/>
</dbReference>
<dbReference type="AlphaFoldDB" id="A0A3D8TKE1"/>
<dbReference type="PROSITE" id="PS01230">
    <property type="entry name" value="TRMA_1"/>
    <property type="match status" value="1"/>
</dbReference>
<feature type="active site" description="Nucleophile" evidence="7">
    <location>
        <position position="414"/>
    </location>
</feature>
<evidence type="ECO:0000256" key="6">
    <source>
        <dbReference type="ARBA" id="ARBA00023014"/>
    </source>
</evidence>
<gene>
    <name evidence="10" type="ORF">UR08_12510</name>
</gene>
<dbReference type="RefSeq" id="WP_115754025.1">
    <property type="nucleotide sequence ID" value="NZ_LARY01000004.1"/>
</dbReference>
<name>A0A3D8TKE1_9LIST</name>
<accession>A0A3D8TKE1</accession>
<dbReference type="Gene3D" id="2.40.50.1070">
    <property type="match status" value="1"/>
</dbReference>
<dbReference type="Proteomes" id="UP000257055">
    <property type="component" value="Unassembled WGS sequence"/>
</dbReference>
<dbReference type="FunFam" id="3.40.50.150:FF:000009">
    <property type="entry name" value="23S rRNA (Uracil(1939)-C(5))-methyltransferase RlmD"/>
    <property type="match status" value="1"/>
</dbReference>
<dbReference type="Pfam" id="PF01938">
    <property type="entry name" value="TRAM"/>
    <property type="match status" value="1"/>
</dbReference>
<dbReference type="PANTHER" id="PTHR11061:SF45">
    <property type="match status" value="1"/>
</dbReference>
<keyword evidence="1" id="KW-0479">Metal-binding</keyword>
<dbReference type="GO" id="GO:0070041">
    <property type="term" value="F:rRNA (uridine-C5-)-methyltransferase activity"/>
    <property type="evidence" value="ECO:0007669"/>
    <property type="project" value="UniProtKB-ARBA"/>
</dbReference>
<dbReference type="Gene3D" id="3.40.50.150">
    <property type="entry name" value="Vaccinia Virus protein VP39"/>
    <property type="match status" value="1"/>
</dbReference>
<dbReference type="InterPro" id="IPR012340">
    <property type="entry name" value="NA-bd_OB-fold"/>
</dbReference>
<feature type="binding site" evidence="7">
    <location>
        <position position="289"/>
    </location>
    <ligand>
        <name>S-adenosyl-L-methionine</name>
        <dbReference type="ChEBI" id="CHEBI:59789"/>
    </ligand>
</feature>
<evidence type="ECO:0000256" key="2">
    <source>
        <dbReference type="ARBA" id="ARBA00022603"/>
    </source>
</evidence>
<proteinExistence type="inferred from homology"/>
<keyword evidence="2 7" id="KW-0489">Methyltransferase</keyword>
<dbReference type="PROSITE" id="PS51687">
    <property type="entry name" value="SAM_MT_RNA_M5U"/>
    <property type="match status" value="1"/>
</dbReference>
<feature type="binding site" evidence="7">
    <location>
        <position position="387"/>
    </location>
    <ligand>
        <name>S-adenosyl-L-methionine</name>
        <dbReference type="ChEBI" id="CHEBI:59789"/>
    </ligand>
</feature>
<dbReference type="NCBIfam" id="TIGR00479">
    <property type="entry name" value="rumA"/>
    <property type="match status" value="1"/>
</dbReference>
<protein>
    <submittedName>
        <fullName evidence="10">RNA methyltransferase</fullName>
    </submittedName>
</protein>
<dbReference type="InterPro" id="IPR010280">
    <property type="entry name" value="U5_MeTrfase_fam"/>
</dbReference>